<gene>
    <name evidence="2" type="ORF">SNEC2469_LOCUS13666</name>
</gene>
<keyword evidence="3" id="KW-1185">Reference proteome</keyword>
<dbReference type="OrthoDB" id="426331at2759"/>
<feature type="compositionally biased region" description="Acidic residues" evidence="1">
    <location>
        <begin position="342"/>
        <end position="356"/>
    </location>
</feature>
<feature type="compositionally biased region" description="Basic residues" evidence="1">
    <location>
        <begin position="509"/>
        <end position="522"/>
    </location>
</feature>
<feature type="region of interest" description="Disordered" evidence="1">
    <location>
        <begin position="322"/>
        <end position="375"/>
    </location>
</feature>
<accession>A0A812SMZ6</accession>
<evidence type="ECO:0000256" key="1">
    <source>
        <dbReference type="SAM" id="MobiDB-lite"/>
    </source>
</evidence>
<feature type="region of interest" description="Disordered" evidence="1">
    <location>
        <begin position="1"/>
        <end position="36"/>
    </location>
</feature>
<comment type="caution">
    <text evidence="2">The sequence shown here is derived from an EMBL/GenBank/DDBJ whole genome shotgun (WGS) entry which is preliminary data.</text>
</comment>
<organism evidence="2 3">
    <name type="scientific">Symbiodinium necroappetens</name>
    <dbReference type="NCBI Taxonomy" id="1628268"/>
    <lineage>
        <taxon>Eukaryota</taxon>
        <taxon>Sar</taxon>
        <taxon>Alveolata</taxon>
        <taxon>Dinophyceae</taxon>
        <taxon>Suessiales</taxon>
        <taxon>Symbiodiniaceae</taxon>
        <taxon>Symbiodinium</taxon>
    </lineage>
</organism>
<evidence type="ECO:0000313" key="2">
    <source>
        <dbReference type="EMBL" id="CAE7482438.1"/>
    </source>
</evidence>
<dbReference type="AlphaFoldDB" id="A0A812SMZ6"/>
<feature type="region of interest" description="Disordered" evidence="1">
    <location>
        <begin position="460"/>
        <end position="537"/>
    </location>
</feature>
<dbReference type="Proteomes" id="UP000601435">
    <property type="component" value="Unassembled WGS sequence"/>
</dbReference>
<feature type="compositionally biased region" description="Polar residues" evidence="1">
    <location>
        <begin position="479"/>
        <end position="489"/>
    </location>
</feature>
<reference evidence="2" key="1">
    <citation type="submission" date="2021-02" db="EMBL/GenBank/DDBJ databases">
        <authorList>
            <person name="Dougan E. K."/>
            <person name="Rhodes N."/>
            <person name="Thang M."/>
            <person name="Chan C."/>
        </authorList>
    </citation>
    <scope>NUCLEOTIDE SEQUENCE</scope>
</reference>
<protein>
    <submittedName>
        <fullName evidence="2">Uncharacterized protein</fullName>
    </submittedName>
</protein>
<feature type="compositionally biased region" description="Low complexity" evidence="1">
    <location>
        <begin position="524"/>
        <end position="537"/>
    </location>
</feature>
<evidence type="ECO:0000313" key="3">
    <source>
        <dbReference type="Proteomes" id="UP000601435"/>
    </source>
</evidence>
<sequence>MEALSEAVEKVDSSQKPEEQKPEEPPKLNASIDDEDDLSRRLASGLHGKQTEIFSAAMDTGHPAQSEILRQAFPHVIIPQPLADQLGKMEAFELQQLVTKAAARRDRYVHLRVADASSEDLGDIIKDAKASLPHGHLLFLDGKNFGQGLCQGVPLTLLRSCWGTILEASEKNEAMVLRDNDIFITLDGRCSKMDSQYKRETAKKLKELGSSVCKRKGQINIRMLYHMRELTGQGHLNFANRARRKVKVHSQLPEPLENLYILKTRLTQLPVRSRQFIDLPGDISSRAMASVPRDDEFIADDEVSMCRVSEEDYKSLLETFGAMGKPQQGGDNGNAEPADLNDPQEDEEQQEGDLAEPDSGHDTTLDSEGQPLWPMGASEKVNRELLNLFAVGEDDIKKRVVLDIFPGSGSMALASCRHQHRYLGLPSSPLHRDIIMESLLLHICKEMMNGVRDGFESRLRETPAAPAEEQMTETKTMDTESSAAATQQPGEMGSAEAAQAEINKDEKPKKNKPDKKRKKKKQTSSSYSSYGESSEEA</sequence>
<name>A0A812SMZ6_9DINO</name>
<feature type="compositionally biased region" description="Basic and acidic residues" evidence="1">
    <location>
        <begin position="7"/>
        <end position="26"/>
    </location>
</feature>
<dbReference type="EMBL" id="CAJNJA010021837">
    <property type="protein sequence ID" value="CAE7482438.1"/>
    <property type="molecule type" value="Genomic_DNA"/>
</dbReference>
<proteinExistence type="predicted"/>